<dbReference type="Proteomes" id="UP000233551">
    <property type="component" value="Unassembled WGS sequence"/>
</dbReference>
<sequence>MRPDLAFPAPNGQGQVCGAIRDGASSSRSLVLIVLPFGASLTLLRKSIPIETGPGIVVSGVQIGCGIPVVESVLAIKGFWGPKCPVMIKKTIT</sequence>
<dbReference type="AlphaFoldDB" id="A0A2I0IIS4"/>
<name>A0A2I0IIS4_PUNGR</name>
<evidence type="ECO:0000313" key="1">
    <source>
        <dbReference type="EMBL" id="PKI43885.1"/>
    </source>
</evidence>
<evidence type="ECO:0000313" key="2">
    <source>
        <dbReference type="Proteomes" id="UP000233551"/>
    </source>
</evidence>
<proteinExistence type="predicted"/>
<keyword evidence="2" id="KW-1185">Reference proteome</keyword>
<reference evidence="1 2" key="1">
    <citation type="submission" date="2017-11" db="EMBL/GenBank/DDBJ databases">
        <title>De-novo sequencing of pomegranate (Punica granatum L.) genome.</title>
        <authorList>
            <person name="Akparov Z."/>
            <person name="Amiraslanov A."/>
            <person name="Hajiyeva S."/>
            <person name="Abbasov M."/>
            <person name="Kaur K."/>
            <person name="Hamwieh A."/>
            <person name="Solovyev V."/>
            <person name="Salamov A."/>
            <person name="Braich B."/>
            <person name="Kosarev P."/>
            <person name="Mahmoud A."/>
            <person name="Hajiyev E."/>
            <person name="Babayeva S."/>
            <person name="Izzatullayeva V."/>
            <person name="Mammadov A."/>
            <person name="Mammadov A."/>
            <person name="Sharifova S."/>
            <person name="Ojaghi J."/>
            <person name="Eynullazada K."/>
            <person name="Bayramov B."/>
            <person name="Abdulazimova A."/>
            <person name="Shahmuradov I."/>
        </authorList>
    </citation>
    <scope>NUCLEOTIDE SEQUENCE [LARGE SCALE GENOMIC DNA]</scope>
    <source>
        <strain evidence="2">cv. AG2017</strain>
        <tissue evidence="1">Leaf</tissue>
    </source>
</reference>
<accession>A0A2I0IIS4</accession>
<dbReference type="EMBL" id="PGOL01002963">
    <property type="protein sequence ID" value="PKI43885.1"/>
    <property type="molecule type" value="Genomic_DNA"/>
</dbReference>
<gene>
    <name evidence="1" type="ORF">CRG98_035719</name>
</gene>
<organism evidence="1 2">
    <name type="scientific">Punica granatum</name>
    <name type="common">Pomegranate</name>
    <dbReference type="NCBI Taxonomy" id="22663"/>
    <lineage>
        <taxon>Eukaryota</taxon>
        <taxon>Viridiplantae</taxon>
        <taxon>Streptophyta</taxon>
        <taxon>Embryophyta</taxon>
        <taxon>Tracheophyta</taxon>
        <taxon>Spermatophyta</taxon>
        <taxon>Magnoliopsida</taxon>
        <taxon>eudicotyledons</taxon>
        <taxon>Gunneridae</taxon>
        <taxon>Pentapetalae</taxon>
        <taxon>rosids</taxon>
        <taxon>malvids</taxon>
        <taxon>Myrtales</taxon>
        <taxon>Lythraceae</taxon>
        <taxon>Punica</taxon>
    </lineage>
</organism>
<protein>
    <submittedName>
        <fullName evidence="1">Uncharacterized protein</fullName>
    </submittedName>
</protein>
<comment type="caution">
    <text evidence="1">The sequence shown here is derived from an EMBL/GenBank/DDBJ whole genome shotgun (WGS) entry which is preliminary data.</text>
</comment>